<feature type="region of interest" description="Disordered" evidence="1">
    <location>
        <begin position="236"/>
        <end position="262"/>
    </location>
</feature>
<organism evidence="2 3">
    <name type="scientific">Pleurodeles waltl</name>
    <name type="common">Iberian ribbed newt</name>
    <dbReference type="NCBI Taxonomy" id="8319"/>
    <lineage>
        <taxon>Eukaryota</taxon>
        <taxon>Metazoa</taxon>
        <taxon>Chordata</taxon>
        <taxon>Craniata</taxon>
        <taxon>Vertebrata</taxon>
        <taxon>Euteleostomi</taxon>
        <taxon>Amphibia</taxon>
        <taxon>Batrachia</taxon>
        <taxon>Caudata</taxon>
        <taxon>Salamandroidea</taxon>
        <taxon>Salamandridae</taxon>
        <taxon>Pleurodelinae</taxon>
        <taxon>Pleurodeles</taxon>
    </lineage>
</organism>
<feature type="compositionally biased region" description="Basic residues" evidence="1">
    <location>
        <begin position="10"/>
        <end position="19"/>
    </location>
</feature>
<accession>A0AAV7QYI1</accession>
<feature type="region of interest" description="Disordered" evidence="1">
    <location>
        <begin position="180"/>
        <end position="204"/>
    </location>
</feature>
<name>A0AAV7QYI1_PLEWA</name>
<dbReference type="AlphaFoldDB" id="A0AAV7QYI1"/>
<comment type="caution">
    <text evidence="2">The sequence shown here is derived from an EMBL/GenBank/DDBJ whole genome shotgun (WGS) entry which is preliminary data.</text>
</comment>
<protein>
    <submittedName>
        <fullName evidence="2">Uncharacterized protein</fullName>
    </submittedName>
</protein>
<feature type="region of interest" description="Disordered" evidence="1">
    <location>
        <begin position="1"/>
        <end position="87"/>
    </location>
</feature>
<dbReference type="EMBL" id="JANPWB010000010">
    <property type="protein sequence ID" value="KAJ1145118.1"/>
    <property type="molecule type" value="Genomic_DNA"/>
</dbReference>
<gene>
    <name evidence="2" type="ORF">NDU88_011410</name>
</gene>
<keyword evidence="3" id="KW-1185">Reference proteome</keyword>
<dbReference type="Proteomes" id="UP001066276">
    <property type="component" value="Chromosome 6"/>
</dbReference>
<evidence type="ECO:0000313" key="3">
    <source>
        <dbReference type="Proteomes" id="UP001066276"/>
    </source>
</evidence>
<feature type="compositionally biased region" description="Basic and acidic residues" evidence="1">
    <location>
        <begin position="64"/>
        <end position="80"/>
    </location>
</feature>
<sequence>MQRRLDPKKLRPRTRRPGRTRGGTAPWPRPSSNQTASQSQPGRGRPRPPGPRPEVPHPLLCPRESLEGGRAGERRGRECAAPEPRGTGVVWDPVFLRTGHLEPNEQLTGKRRRDLGGRTAQRVVRWGLRPPRPQKTALHAAGQRVVGPGIHAPVPCWALAPLGVPSAGCAPGQGGAEIEPALECGERAEEQGRGDEKERRGPRPRWTDTLISLIWCPEGDIGPLRDGAQLAQQLRLTGTPGGSRGNSGFTCSRTITPEEPNS</sequence>
<feature type="compositionally biased region" description="Polar residues" evidence="1">
    <location>
        <begin position="246"/>
        <end position="262"/>
    </location>
</feature>
<proteinExistence type="predicted"/>
<feature type="compositionally biased region" description="Polar residues" evidence="1">
    <location>
        <begin position="31"/>
        <end position="40"/>
    </location>
</feature>
<evidence type="ECO:0000256" key="1">
    <source>
        <dbReference type="SAM" id="MobiDB-lite"/>
    </source>
</evidence>
<feature type="compositionally biased region" description="Basic and acidic residues" evidence="1">
    <location>
        <begin position="184"/>
        <end position="201"/>
    </location>
</feature>
<evidence type="ECO:0000313" key="2">
    <source>
        <dbReference type="EMBL" id="KAJ1145118.1"/>
    </source>
</evidence>
<reference evidence="2" key="1">
    <citation type="journal article" date="2022" name="bioRxiv">
        <title>Sequencing and chromosome-scale assembly of the giantPleurodeles waltlgenome.</title>
        <authorList>
            <person name="Brown T."/>
            <person name="Elewa A."/>
            <person name="Iarovenko S."/>
            <person name="Subramanian E."/>
            <person name="Araus A.J."/>
            <person name="Petzold A."/>
            <person name="Susuki M."/>
            <person name="Suzuki K.-i.T."/>
            <person name="Hayashi T."/>
            <person name="Toyoda A."/>
            <person name="Oliveira C."/>
            <person name="Osipova E."/>
            <person name="Leigh N.D."/>
            <person name="Simon A."/>
            <person name="Yun M.H."/>
        </authorList>
    </citation>
    <scope>NUCLEOTIDE SEQUENCE</scope>
    <source>
        <strain evidence="2">20211129_DDA</strain>
        <tissue evidence="2">Liver</tissue>
    </source>
</reference>